<evidence type="ECO:0000313" key="8">
    <source>
        <dbReference type="Proteomes" id="UP000584642"/>
    </source>
</evidence>
<dbReference type="Pfam" id="PF01070">
    <property type="entry name" value="FMN_dh"/>
    <property type="match status" value="1"/>
</dbReference>
<dbReference type="Gene3D" id="3.20.20.70">
    <property type="entry name" value="Aldolase class I"/>
    <property type="match status" value="1"/>
</dbReference>
<comment type="similarity">
    <text evidence="5">Belongs to the FMN-dependent alpha-hydroxy acid dehydrogenase family.</text>
</comment>
<evidence type="ECO:0000256" key="5">
    <source>
        <dbReference type="ARBA" id="ARBA00024042"/>
    </source>
</evidence>
<keyword evidence="3" id="KW-0288">FMN</keyword>
<evidence type="ECO:0000256" key="2">
    <source>
        <dbReference type="ARBA" id="ARBA00022630"/>
    </source>
</evidence>
<dbReference type="PANTHER" id="PTHR10578">
    <property type="entry name" value="S -2-HYDROXY-ACID OXIDASE-RELATED"/>
    <property type="match status" value="1"/>
</dbReference>
<comment type="caution">
    <text evidence="7">The sequence shown here is derived from an EMBL/GenBank/DDBJ whole genome shotgun (WGS) entry which is preliminary data.</text>
</comment>
<dbReference type="InterPro" id="IPR012133">
    <property type="entry name" value="Alpha-hydoxy_acid_DH_FMN"/>
</dbReference>
<evidence type="ECO:0000259" key="6">
    <source>
        <dbReference type="PROSITE" id="PS51349"/>
    </source>
</evidence>
<proteinExistence type="inferred from homology"/>
<dbReference type="InterPro" id="IPR000262">
    <property type="entry name" value="FMN-dep_DH"/>
</dbReference>
<comment type="cofactor">
    <cofactor evidence="1">
        <name>FMN</name>
        <dbReference type="ChEBI" id="CHEBI:58210"/>
    </cofactor>
</comment>
<keyword evidence="4" id="KW-0560">Oxidoreductase</keyword>
<dbReference type="PIRSF" id="PIRSF000138">
    <property type="entry name" value="Al-hdrx_acd_dh"/>
    <property type="match status" value="1"/>
</dbReference>
<protein>
    <submittedName>
        <fullName evidence="7">Alpha-hydroxy-acid oxidizing protein</fullName>
    </submittedName>
</protein>
<dbReference type="PANTHER" id="PTHR10578:SF107">
    <property type="entry name" value="2-HYDROXYACID OXIDASE 1"/>
    <property type="match status" value="1"/>
</dbReference>
<keyword evidence="2" id="KW-0285">Flavoprotein</keyword>
<dbReference type="SUPFAM" id="SSF51395">
    <property type="entry name" value="FMN-linked oxidoreductases"/>
    <property type="match status" value="1"/>
</dbReference>
<reference evidence="7 8" key="1">
    <citation type="submission" date="2020-05" db="EMBL/GenBank/DDBJ databases">
        <title>Azospirillum oleiclasticum sp. nov, a nitrogen-fixing and heavy crude oil-emulsifying bacterium isolated from the crude oil of Yumen Oilfield.</title>
        <authorList>
            <person name="Wu D."/>
            <person name="Cai M."/>
            <person name="Zhang X."/>
        </authorList>
    </citation>
    <scope>NUCLEOTIDE SEQUENCE [LARGE SCALE GENOMIC DNA]</scope>
    <source>
        <strain evidence="7 8">ROY-1-1-2</strain>
    </source>
</reference>
<sequence length="406" mass="42948">MTHSADPQSIADYREAARRRLPRMIFDFFDGGADGENTLAHNRAALDARLLLGSAPVDVGRRSQKTTLFGRTFEMPLIIGPTGLAAAAWPKGDVALARAAGRAGIPFVMSTAGTCTQDEVAAAGDGAKWMQLYLFRNRDLSTRIVDRAEELGFEALEVTVDNAVAGKRLRDARNGFTLPFRWTPAKLASLMLHPGWALRMARAGEPRLEVMAAGLGPQRTETIAELMQSQLDPSVCWDDIARLRDRWKKPLVVKGVLDPAHVARALSIGVDGLVISNHGGRQLDGAVAPIDVLPEFVDEARGRLTLLVDSGFRSGSDIARALALGAHAVQIGRATLYALAAGGEAAVLHALGLLKAELDVVQALTGAAGIGDFHPGMVRAPASLPGAVRSTAGSALHPSGSLALHP</sequence>
<keyword evidence="8" id="KW-1185">Reference proteome</keyword>
<evidence type="ECO:0000256" key="1">
    <source>
        <dbReference type="ARBA" id="ARBA00001917"/>
    </source>
</evidence>
<dbReference type="InterPro" id="IPR013785">
    <property type="entry name" value="Aldolase_TIM"/>
</dbReference>
<evidence type="ECO:0000256" key="4">
    <source>
        <dbReference type="ARBA" id="ARBA00023002"/>
    </source>
</evidence>
<accession>A0ABX2TCP4</accession>
<dbReference type="Proteomes" id="UP000584642">
    <property type="component" value="Unassembled WGS sequence"/>
</dbReference>
<organism evidence="7 8">
    <name type="scientific">Azospirillum oleiclasticum</name>
    <dbReference type="NCBI Taxonomy" id="2735135"/>
    <lineage>
        <taxon>Bacteria</taxon>
        <taxon>Pseudomonadati</taxon>
        <taxon>Pseudomonadota</taxon>
        <taxon>Alphaproteobacteria</taxon>
        <taxon>Rhodospirillales</taxon>
        <taxon>Azospirillaceae</taxon>
        <taxon>Azospirillum</taxon>
    </lineage>
</organism>
<gene>
    <name evidence="7" type="ORF">HND93_20390</name>
</gene>
<feature type="domain" description="FMN hydroxy acid dehydrogenase" evidence="6">
    <location>
        <begin position="2"/>
        <end position="383"/>
    </location>
</feature>
<dbReference type="EMBL" id="JABFDB010000014">
    <property type="protein sequence ID" value="NYZ22080.1"/>
    <property type="molecule type" value="Genomic_DNA"/>
</dbReference>
<name>A0ABX2TCP4_9PROT</name>
<dbReference type="PROSITE" id="PS51349">
    <property type="entry name" value="FMN_HYDROXY_ACID_DH_2"/>
    <property type="match status" value="1"/>
</dbReference>
<dbReference type="PROSITE" id="PS00557">
    <property type="entry name" value="FMN_HYDROXY_ACID_DH_1"/>
    <property type="match status" value="1"/>
</dbReference>
<dbReference type="RefSeq" id="WP_180283845.1">
    <property type="nucleotide sequence ID" value="NZ_JABFDB010000014.1"/>
</dbReference>
<dbReference type="InterPro" id="IPR008259">
    <property type="entry name" value="FMN_hydac_DH_AS"/>
</dbReference>
<dbReference type="InterPro" id="IPR037396">
    <property type="entry name" value="FMN_HAD"/>
</dbReference>
<evidence type="ECO:0000313" key="7">
    <source>
        <dbReference type="EMBL" id="NYZ22080.1"/>
    </source>
</evidence>
<evidence type="ECO:0000256" key="3">
    <source>
        <dbReference type="ARBA" id="ARBA00022643"/>
    </source>
</evidence>